<gene>
    <name evidence="1" type="ORF">TS85_23855</name>
</gene>
<evidence type="ECO:0000313" key="1">
    <source>
        <dbReference type="EMBL" id="AJP74812.1"/>
    </source>
</evidence>
<evidence type="ECO:0000313" key="2">
    <source>
        <dbReference type="Proteomes" id="UP000032300"/>
    </source>
</evidence>
<proteinExistence type="predicted"/>
<name>A0A7U5BGH2_9SPHN</name>
<dbReference type="AlphaFoldDB" id="A0A7U5BGH2"/>
<organism evidence="1 2">
    <name type="scientific">Sphingomonas hengshuiensis</name>
    <dbReference type="NCBI Taxonomy" id="1609977"/>
    <lineage>
        <taxon>Bacteria</taxon>
        <taxon>Pseudomonadati</taxon>
        <taxon>Pseudomonadota</taxon>
        <taxon>Alphaproteobacteria</taxon>
        <taxon>Sphingomonadales</taxon>
        <taxon>Sphingomonadaceae</taxon>
        <taxon>Sphingomonas</taxon>
    </lineage>
</organism>
<protein>
    <submittedName>
        <fullName evidence="1">Uncharacterized protein</fullName>
    </submittedName>
</protein>
<keyword evidence="1" id="KW-0614">Plasmid</keyword>
<accession>A0A7U5BGH2</accession>
<keyword evidence="2" id="KW-1185">Reference proteome</keyword>
<dbReference type="EMBL" id="CP010837">
    <property type="protein sequence ID" value="AJP74812.1"/>
    <property type="molecule type" value="Genomic_DNA"/>
</dbReference>
<dbReference type="Proteomes" id="UP000032300">
    <property type="component" value="Plasmid unnamed"/>
</dbReference>
<reference evidence="1 2" key="2">
    <citation type="submission" date="2015-02" db="EMBL/GenBank/DDBJ databases">
        <title>The complete genome of Sphingomonas hengshuiensis sp. WHSC-8 isolated from soil of Hengshui Lake.</title>
        <authorList>
            <person name="Wei S."/>
            <person name="Guo J."/>
            <person name="Su C."/>
            <person name="Wu R."/>
            <person name="Zhang Z."/>
            <person name="Liang K."/>
            <person name="Li H."/>
            <person name="Wang T."/>
            <person name="Liu H."/>
            <person name="Zhang C."/>
            <person name="Li Z."/>
            <person name="Wang Q."/>
            <person name="Meng J."/>
        </authorList>
    </citation>
    <scope>NUCLEOTIDE SEQUENCE [LARGE SCALE GENOMIC DNA]</scope>
    <source>
        <strain evidence="1 2">WHSC-8</strain>
        <plasmid evidence="2">Plasmid</plasmid>
    </source>
</reference>
<sequence>MTMLAKISRSSSKLLLRSRLRMETASCGATGVAAEVGAMLSSMLSIALVMKSGPMVVCEGPFAATATA</sequence>
<dbReference type="KEGG" id="sphi:TS85_23855"/>
<reference evidence="1 2" key="1">
    <citation type="journal article" date="2015" name="Int. J. Syst. Evol. Microbiol.">
        <title>Sphingomonas hengshuiensis sp. nov., isolated from lake wetland.</title>
        <authorList>
            <person name="Wei S."/>
            <person name="Wang T."/>
            <person name="Liu H."/>
            <person name="Zhang C."/>
            <person name="Guo J."/>
            <person name="Wang Q."/>
            <person name="Liang K."/>
            <person name="Zhang Z."/>
        </authorList>
    </citation>
    <scope>NUCLEOTIDE SEQUENCE [LARGE SCALE GENOMIC DNA]</scope>
    <source>
        <strain evidence="1 2">WHSC-8</strain>
        <plasmid evidence="1">unnamed</plasmid>
    </source>
</reference>
<geneLocation type="plasmid" evidence="2"/>